<gene>
    <name evidence="5" type="ordered locus">LA2_08130</name>
</gene>
<evidence type="ECO:0000313" key="6">
    <source>
        <dbReference type="Proteomes" id="UP000007033"/>
    </source>
</evidence>
<dbReference type="Pfam" id="PF01420">
    <property type="entry name" value="Methylase_S"/>
    <property type="match status" value="1"/>
</dbReference>
<dbReference type="PATRIC" id="fig|695560.3.peg.1602"/>
<dbReference type="GO" id="GO:0009307">
    <property type="term" value="P:DNA restriction-modification system"/>
    <property type="evidence" value="ECO:0007669"/>
    <property type="project" value="UniProtKB-KW"/>
</dbReference>
<organism evidence="5 6">
    <name type="scientific">Lactobacillus amylovorus (strain GRL 1112)</name>
    <dbReference type="NCBI Taxonomy" id="695560"/>
    <lineage>
        <taxon>Bacteria</taxon>
        <taxon>Bacillati</taxon>
        <taxon>Bacillota</taxon>
        <taxon>Bacilli</taxon>
        <taxon>Lactobacillales</taxon>
        <taxon>Lactobacillaceae</taxon>
        <taxon>Lactobacillus</taxon>
    </lineage>
</organism>
<dbReference type="GO" id="GO:0003677">
    <property type="term" value="F:DNA binding"/>
    <property type="evidence" value="ECO:0007669"/>
    <property type="project" value="UniProtKB-KW"/>
</dbReference>
<dbReference type="Gene3D" id="3.90.220.20">
    <property type="entry name" value="DNA methylase specificity domains"/>
    <property type="match status" value="1"/>
</dbReference>
<dbReference type="HOGENOM" id="CLU_2054575_0_0_9"/>
<dbReference type="EMBL" id="CP002338">
    <property type="protein sequence ID" value="ADQ59545.1"/>
    <property type="molecule type" value="Genomic_DNA"/>
</dbReference>
<proteinExistence type="inferred from homology"/>
<dbReference type="InterPro" id="IPR044946">
    <property type="entry name" value="Restrct_endonuc_typeI_TRD_sf"/>
</dbReference>
<keyword evidence="2" id="KW-0680">Restriction system</keyword>
<evidence type="ECO:0000256" key="3">
    <source>
        <dbReference type="ARBA" id="ARBA00023125"/>
    </source>
</evidence>
<dbReference type="KEGG" id="lam:LA2_08130"/>
<comment type="similarity">
    <text evidence="1">Belongs to the type-I restriction system S methylase family.</text>
</comment>
<sequence length="133" mass="15518">MIKKFDEVFVDKTRLGKKIPKEEYKKKGKYIIIDQGKDKIAGFTDNEDGIFTDVPTIIFGDHTRIIKYIDKPFFLGADGVKVLKSKINNANYKYLYYALKAAYIPNTGYNRHFKWLKKVSINYPSFEKTKTNC</sequence>
<evidence type="ECO:0000313" key="5">
    <source>
        <dbReference type="EMBL" id="ADQ59545.1"/>
    </source>
</evidence>
<feature type="domain" description="Type I restriction modification DNA specificity" evidence="4">
    <location>
        <begin position="14"/>
        <end position="128"/>
    </location>
</feature>
<evidence type="ECO:0000259" key="4">
    <source>
        <dbReference type="Pfam" id="PF01420"/>
    </source>
</evidence>
<accession>E4SL78</accession>
<name>E4SL78_LACAR</name>
<evidence type="ECO:0000256" key="2">
    <source>
        <dbReference type="ARBA" id="ARBA00022747"/>
    </source>
</evidence>
<evidence type="ECO:0000256" key="1">
    <source>
        <dbReference type="ARBA" id="ARBA00010923"/>
    </source>
</evidence>
<dbReference type="Proteomes" id="UP000007033">
    <property type="component" value="Chromosome"/>
</dbReference>
<dbReference type="SUPFAM" id="SSF116734">
    <property type="entry name" value="DNA methylase specificity domain"/>
    <property type="match status" value="1"/>
</dbReference>
<protein>
    <submittedName>
        <fullName evidence="5">Restriction modification system DNA specificity subunit</fullName>
    </submittedName>
</protein>
<dbReference type="InterPro" id="IPR000055">
    <property type="entry name" value="Restrct_endonuc_typeI_TRD"/>
</dbReference>
<dbReference type="AlphaFoldDB" id="E4SL78"/>
<reference evidence="5 6" key="1">
    <citation type="journal article" date="2011" name="J. Bacteriol.">
        <title>Genome sequence of Lactobacillus amylovorus GRL1112.</title>
        <authorList>
            <person name="Kant R."/>
            <person name="Paulin L."/>
            <person name="Alatalo E."/>
            <person name="de Vos W.M."/>
            <person name="Palva A."/>
        </authorList>
    </citation>
    <scope>NUCLEOTIDE SEQUENCE [LARGE SCALE GENOMIC DNA]</scope>
    <source>
        <strain evidence="5 6">GRL 1112</strain>
    </source>
</reference>
<keyword evidence="3" id="KW-0238">DNA-binding</keyword>
<dbReference type="RefSeq" id="WP_013438328.1">
    <property type="nucleotide sequence ID" value="NC_014724.1"/>
</dbReference>